<evidence type="ECO:0000313" key="2">
    <source>
        <dbReference type="EMBL" id="KAJ8888051.1"/>
    </source>
</evidence>
<dbReference type="Proteomes" id="UP001159363">
    <property type="component" value="Chromosome 3"/>
</dbReference>
<evidence type="ECO:0000256" key="1">
    <source>
        <dbReference type="SAM" id="MobiDB-lite"/>
    </source>
</evidence>
<protein>
    <submittedName>
        <fullName evidence="2">Uncharacterized protein</fullName>
    </submittedName>
</protein>
<reference evidence="2 3" key="1">
    <citation type="submission" date="2023-02" db="EMBL/GenBank/DDBJ databases">
        <title>LHISI_Scaffold_Assembly.</title>
        <authorList>
            <person name="Stuart O.P."/>
            <person name="Cleave R."/>
            <person name="Magrath M.J.L."/>
            <person name="Mikheyev A.S."/>
        </authorList>
    </citation>
    <scope>NUCLEOTIDE SEQUENCE [LARGE SCALE GENOMIC DNA]</scope>
    <source>
        <strain evidence="2">Daus_M_001</strain>
        <tissue evidence="2">Leg muscle</tissue>
    </source>
</reference>
<dbReference type="EMBL" id="JARBHB010000003">
    <property type="protein sequence ID" value="KAJ8888051.1"/>
    <property type="molecule type" value="Genomic_DNA"/>
</dbReference>
<evidence type="ECO:0000313" key="3">
    <source>
        <dbReference type="Proteomes" id="UP001159363"/>
    </source>
</evidence>
<organism evidence="2 3">
    <name type="scientific">Dryococelus australis</name>
    <dbReference type="NCBI Taxonomy" id="614101"/>
    <lineage>
        <taxon>Eukaryota</taxon>
        <taxon>Metazoa</taxon>
        <taxon>Ecdysozoa</taxon>
        <taxon>Arthropoda</taxon>
        <taxon>Hexapoda</taxon>
        <taxon>Insecta</taxon>
        <taxon>Pterygota</taxon>
        <taxon>Neoptera</taxon>
        <taxon>Polyneoptera</taxon>
        <taxon>Phasmatodea</taxon>
        <taxon>Verophasmatodea</taxon>
        <taxon>Anareolatae</taxon>
        <taxon>Phasmatidae</taxon>
        <taxon>Eurycanthinae</taxon>
        <taxon>Dryococelus</taxon>
    </lineage>
</organism>
<proteinExistence type="predicted"/>
<comment type="caution">
    <text evidence="2">The sequence shown here is derived from an EMBL/GenBank/DDBJ whole genome shotgun (WGS) entry which is preliminary data.</text>
</comment>
<gene>
    <name evidence="2" type="ORF">PR048_007537</name>
</gene>
<keyword evidence="3" id="KW-1185">Reference proteome</keyword>
<feature type="region of interest" description="Disordered" evidence="1">
    <location>
        <begin position="1"/>
        <end position="35"/>
    </location>
</feature>
<accession>A0ABQ9HVE2</accession>
<sequence>MTSGREEDAASRHRQLMLERRGESASDHQCELPQRDPFGDKSKLKEFIDNVEAVVELTNPRDHEQLLRFVKAKMTREANTKLLARTAVDSWEGVRDILEEYCAVRRTLDYYACRMFGVRQVGQDTVADWGSRIDVGSEKTSARVLTREEMSSTQSLIDHLAKACFVQGLANEKVQLVVRSKSQGFCRLCVAVMGCAGGGE</sequence>
<name>A0ABQ9HVE2_9NEOP</name>